<evidence type="ECO:0000256" key="2">
    <source>
        <dbReference type="ARBA" id="ARBA00022598"/>
    </source>
</evidence>
<comment type="pathway">
    <text evidence="7">Amino-acid biosynthesis; L-asparagine biosynthesis; L-asparagine from L-aspartate (ammonia route): step 1/1.</text>
</comment>
<dbReference type="GO" id="GO:0005524">
    <property type="term" value="F:ATP binding"/>
    <property type="evidence" value="ECO:0007669"/>
    <property type="project" value="UniProtKB-UniRule"/>
</dbReference>
<dbReference type="KEGG" id="hws:RNZ46_07085"/>
<dbReference type="EC" id="6.3.1.1" evidence="7 8"/>
<dbReference type="Proteomes" id="UP001302486">
    <property type="component" value="Chromosome"/>
</dbReference>
<dbReference type="Gene3D" id="3.30.930.10">
    <property type="entry name" value="Bira Bifunctional Protein, Domain 2"/>
    <property type="match status" value="1"/>
</dbReference>
<evidence type="ECO:0000313" key="10">
    <source>
        <dbReference type="EMBL" id="WOD45022.1"/>
    </source>
</evidence>
<dbReference type="GO" id="GO:0005829">
    <property type="term" value="C:cytosol"/>
    <property type="evidence" value="ECO:0007669"/>
    <property type="project" value="TreeGrafter"/>
</dbReference>
<evidence type="ECO:0000256" key="8">
    <source>
        <dbReference type="NCBIfam" id="TIGR00669"/>
    </source>
</evidence>
<dbReference type="GO" id="GO:0004071">
    <property type="term" value="F:aspartate-ammonia ligase activity"/>
    <property type="evidence" value="ECO:0007669"/>
    <property type="project" value="UniProtKB-UniRule"/>
</dbReference>
<keyword evidence="1 7" id="KW-0963">Cytoplasm</keyword>
<name>A0AA97EPK1_9FLAO</name>
<keyword evidence="2 7" id="KW-0436">Ligase</keyword>
<dbReference type="AlphaFoldDB" id="A0AA97EPK1"/>
<dbReference type="EMBL" id="CP136521">
    <property type="protein sequence ID" value="WOD45022.1"/>
    <property type="molecule type" value="Genomic_DNA"/>
</dbReference>
<dbReference type="Pfam" id="PF03590">
    <property type="entry name" value="AsnA"/>
    <property type="match status" value="1"/>
</dbReference>
<keyword evidence="6 7" id="KW-0061">Asparagine biosynthesis</keyword>
<evidence type="ECO:0000256" key="1">
    <source>
        <dbReference type="ARBA" id="ARBA00022490"/>
    </source>
</evidence>
<evidence type="ECO:0000313" key="11">
    <source>
        <dbReference type="Proteomes" id="UP001302486"/>
    </source>
</evidence>
<evidence type="ECO:0000256" key="7">
    <source>
        <dbReference type="HAMAP-Rule" id="MF_00555"/>
    </source>
</evidence>
<dbReference type="RefSeq" id="WP_316984679.1">
    <property type="nucleotide sequence ID" value="NZ_CP136521.1"/>
</dbReference>
<comment type="subcellular location">
    <subcellularLocation>
        <location evidence="7">Cytoplasm</location>
    </subcellularLocation>
</comment>
<evidence type="ECO:0000259" key="9">
    <source>
        <dbReference type="PROSITE" id="PS50862"/>
    </source>
</evidence>
<keyword evidence="4 7" id="KW-0547">Nucleotide-binding</keyword>
<dbReference type="InterPro" id="IPR004618">
    <property type="entry name" value="AsnA"/>
</dbReference>
<dbReference type="InterPro" id="IPR045864">
    <property type="entry name" value="aa-tRNA-synth_II/BPL/LPL"/>
</dbReference>
<dbReference type="InterPro" id="IPR006195">
    <property type="entry name" value="aa-tRNA-synth_II"/>
</dbReference>
<dbReference type="GO" id="GO:0070981">
    <property type="term" value="P:L-asparagine biosynthetic process"/>
    <property type="evidence" value="ECO:0007669"/>
    <property type="project" value="UniProtKB-UniRule"/>
</dbReference>
<protein>
    <recommendedName>
        <fullName evidence="7 8">Aspartate--ammonia ligase</fullName>
        <ecNumber evidence="7 8">6.3.1.1</ecNumber>
    </recommendedName>
    <alternativeName>
        <fullName evidence="7">Asparagine synthetase A</fullName>
    </alternativeName>
</protein>
<dbReference type="PANTHER" id="PTHR30073:SF5">
    <property type="entry name" value="ASPARTATE--AMMONIA LIGASE"/>
    <property type="match status" value="1"/>
</dbReference>
<proteinExistence type="inferred from homology"/>
<evidence type="ECO:0000256" key="6">
    <source>
        <dbReference type="ARBA" id="ARBA00022888"/>
    </source>
</evidence>
<dbReference type="HAMAP" id="MF_00555">
    <property type="entry name" value="AsnA"/>
    <property type="match status" value="1"/>
</dbReference>
<dbReference type="PROSITE" id="PS50862">
    <property type="entry name" value="AA_TRNA_LIGASE_II"/>
    <property type="match status" value="1"/>
</dbReference>
<organism evidence="10 11">
    <name type="scientific">Hwangdonia lutea</name>
    <dbReference type="NCBI Taxonomy" id="3075823"/>
    <lineage>
        <taxon>Bacteria</taxon>
        <taxon>Pseudomonadati</taxon>
        <taxon>Bacteroidota</taxon>
        <taxon>Flavobacteriia</taxon>
        <taxon>Flavobacteriales</taxon>
        <taxon>Flavobacteriaceae</taxon>
        <taxon>Hwangdonia</taxon>
    </lineage>
</organism>
<dbReference type="NCBIfam" id="TIGR00669">
    <property type="entry name" value="asnA"/>
    <property type="match status" value="1"/>
</dbReference>
<evidence type="ECO:0000256" key="5">
    <source>
        <dbReference type="ARBA" id="ARBA00022840"/>
    </source>
</evidence>
<keyword evidence="11" id="KW-1185">Reference proteome</keyword>
<gene>
    <name evidence="7 10" type="primary">asnA</name>
    <name evidence="10" type="ORF">RNZ46_07085</name>
</gene>
<comment type="similarity">
    <text evidence="7">Belongs to the class-II aminoacyl-tRNA synthetase family. AsnA subfamily.</text>
</comment>
<dbReference type="CDD" id="cd00645">
    <property type="entry name" value="AsnA"/>
    <property type="match status" value="1"/>
</dbReference>
<dbReference type="SUPFAM" id="SSF55681">
    <property type="entry name" value="Class II aaRS and biotin synthetases"/>
    <property type="match status" value="1"/>
</dbReference>
<dbReference type="PIRSF" id="PIRSF001555">
    <property type="entry name" value="Asp_ammon_ligase"/>
    <property type="match status" value="1"/>
</dbReference>
<evidence type="ECO:0000256" key="4">
    <source>
        <dbReference type="ARBA" id="ARBA00022741"/>
    </source>
</evidence>
<accession>A0AA97EPK1</accession>
<keyword evidence="3 7" id="KW-0028">Amino-acid biosynthesis</keyword>
<evidence type="ECO:0000256" key="3">
    <source>
        <dbReference type="ARBA" id="ARBA00022605"/>
    </source>
</evidence>
<reference evidence="11" key="1">
    <citation type="submission" date="2024-06" db="EMBL/GenBank/DDBJ databases">
        <title>Hwangdonia haimaensis gen. nov., sp. nov., a member of the family Flavobacteriaceae isolated from the haima cold seep.</title>
        <authorList>
            <person name="Li J."/>
        </authorList>
    </citation>
    <scope>NUCLEOTIDE SEQUENCE [LARGE SCALE GENOMIC DNA]</scope>
    <source>
        <strain evidence="11">SCSIO 19198</strain>
    </source>
</reference>
<dbReference type="PANTHER" id="PTHR30073">
    <property type="entry name" value="ASPARTATE--AMMONIA LIGASE"/>
    <property type="match status" value="1"/>
</dbReference>
<sequence>MGYKLQTPKGYCPQLNVKETEQAIKLIKDFFELSLSSELRLRRITAPLFVKKGSGINDDLSGIERPVSFPIKSMNDAEAEIVHSLAKWKRLALAELGIEAGYGIYTDMNAIRPDEVFTNIHSIYVDQWDWERVVSKEERTVDFLKYVVTKIYSVLRRVEYIVFEHYPELKPVLPKKITFIHTEELAEQYPNLTPNERETEATKKHGAIFIIGIGAQLPEGQKHGGRAPDYDDWSTEAENGQKGLNGDILLWNPVLERAFEISSMGIRVDKDALNKQLAIEKAENRKELMWHKMLLNDELPLSIGGGIGQSRLCMFFLKKAHIGEIQTSIWPDEMIEECKQANIPILK</sequence>
<feature type="domain" description="Aminoacyl-transfer RNA synthetases class-II family profile" evidence="9">
    <location>
        <begin position="25"/>
        <end position="331"/>
    </location>
</feature>
<comment type="catalytic activity">
    <reaction evidence="7">
        <text>L-aspartate + NH4(+) + ATP = L-asparagine + AMP + diphosphate + H(+)</text>
        <dbReference type="Rhea" id="RHEA:11372"/>
        <dbReference type="ChEBI" id="CHEBI:15378"/>
        <dbReference type="ChEBI" id="CHEBI:28938"/>
        <dbReference type="ChEBI" id="CHEBI:29991"/>
        <dbReference type="ChEBI" id="CHEBI:30616"/>
        <dbReference type="ChEBI" id="CHEBI:33019"/>
        <dbReference type="ChEBI" id="CHEBI:58048"/>
        <dbReference type="ChEBI" id="CHEBI:456215"/>
        <dbReference type="EC" id="6.3.1.1"/>
    </reaction>
</comment>
<keyword evidence="5 7" id="KW-0067">ATP-binding</keyword>